<name>H2ZD73_CIOSA</name>
<dbReference type="InterPro" id="IPR006785">
    <property type="entry name" value="Pex14_N"/>
</dbReference>
<dbReference type="HOGENOM" id="CLU_074122_0_0_1"/>
<dbReference type="Ensembl" id="ENSCSAVT00000015717.1">
    <property type="protein sequence ID" value="ENSCSAVP00000015539.1"/>
    <property type="gene ID" value="ENSCSAVG00000009123.1"/>
</dbReference>
<comment type="similarity">
    <text evidence="1 10">Belongs to the peroxin-14 family.</text>
</comment>
<comment type="function">
    <text evidence="10">Component of the PEX13-PEX14 docking complex, a translocon channel that specifically mediates the import of peroxisomal cargo proteins bound to PEX5 receptor. The PEX13-PEX14 docking complex forms a large import pore which can be opened to a diameter of about 9 nm. Mechanistically, PEX5 receptor along with cargo proteins associates with the PEX14 subunit of the PEX13-PEX14 docking complex in the cytosol, leading to the insertion of the receptor into the organelle membrane with the concomitant translocation of the cargo into the peroxisome matrix.</text>
</comment>
<dbReference type="AlphaFoldDB" id="H2ZD73"/>
<evidence type="ECO:0000256" key="6">
    <source>
        <dbReference type="ARBA" id="ARBA00023140"/>
    </source>
</evidence>
<feature type="domain" description="Peroxisome membrane anchor protein Pex14p N-terminal" evidence="12">
    <location>
        <begin position="21"/>
        <end position="64"/>
    </location>
</feature>
<organism evidence="13 14">
    <name type="scientific">Ciona savignyi</name>
    <name type="common">Pacific transparent sea squirt</name>
    <dbReference type="NCBI Taxonomy" id="51511"/>
    <lineage>
        <taxon>Eukaryota</taxon>
        <taxon>Metazoa</taxon>
        <taxon>Chordata</taxon>
        <taxon>Tunicata</taxon>
        <taxon>Ascidiacea</taxon>
        <taxon>Phlebobranchia</taxon>
        <taxon>Cionidae</taxon>
        <taxon>Ciona</taxon>
    </lineage>
</organism>
<evidence type="ECO:0000256" key="2">
    <source>
        <dbReference type="ARBA" id="ARBA00022448"/>
    </source>
</evidence>
<dbReference type="InterPro" id="IPR036388">
    <property type="entry name" value="WH-like_DNA-bd_sf"/>
</dbReference>
<keyword evidence="5 10" id="KW-0472">Membrane</keyword>
<reference evidence="13" key="3">
    <citation type="submission" date="2025-09" db="UniProtKB">
        <authorList>
            <consortium name="Ensembl"/>
        </authorList>
    </citation>
    <scope>IDENTIFICATION</scope>
</reference>
<dbReference type="Gene3D" id="1.10.10.10">
    <property type="entry name" value="Winged helix-like DNA-binding domain superfamily/Winged helix DNA-binding domain"/>
    <property type="match status" value="1"/>
</dbReference>
<evidence type="ECO:0000259" key="12">
    <source>
        <dbReference type="Pfam" id="PF04695"/>
    </source>
</evidence>
<dbReference type="FunCoup" id="H2ZD73">
    <property type="interactions" value="37"/>
</dbReference>
<evidence type="ECO:0000313" key="14">
    <source>
        <dbReference type="Proteomes" id="UP000007875"/>
    </source>
</evidence>
<evidence type="ECO:0000256" key="1">
    <source>
        <dbReference type="ARBA" id="ARBA00005443"/>
    </source>
</evidence>
<evidence type="ECO:0000256" key="7">
    <source>
        <dbReference type="ARBA" id="ARBA00029502"/>
    </source>
</evidence>
<keyword evidence="2 10" id="KW-0813">Transport</keyword>
<accession>H2ZD73</accession>
<reference evidence="14" key="1">
    <citation type="submission" date="2003-08" db="EMBL/GenBank/DDBJ databases">
        <authorList>
            <person name="Birren B."/>
            <person name="Nusbaum C."/>
            <person name="Abebe A."/>
            <person name="Abouelleil A."/>
            <person name="Adekoya E."/>
            <person name="Ait-zahra M."/>
            <person name="Allen N."/>
            <person name="Allen T."/>
            <person name="An P."/>
            <person name="Anderson M."/>
            <person name="Anderson S."/>
            <person name="Arachchi H."/>
            <person name="Armbruster J."/>
            <person name="Bachantsang P."/>
            <person name="Baldwin J."/>
            <person name="Barry A."/>
            <person name="Bayul T."/>
            <person name="Blitshsteyn B."/>
            <person name="Bloom T."/>
            <person name="Blye J."/>
            <person name="Boguslavskiy L."/>
            <person name="Borowsky M."/>
            <person name="Boukhgalter B."/>
            <person name="Brunache A."/>
            <person name="Butler J."/>
            <person name="Calixte N."/>
            <person name="Calvo S."/>
            <person name="Camarata J."/>
            <person name="Campo K."/>
            <person name="Chang J."/>
            <person name="Cheshatsang Y."/>
            <person name="Citroen M."/>
            <person name="Collymore A."/>
            <person name="Considine T."/>
            <person name="Cook A."/>
            <person name="Cooke P."/>
            <person name="Corum B."/>
            <person name="Cuomo C."/>
            <person name="David R."/>
            <person name="Dawoe T."/>
            <person name="Degray S."/>
            <person name="Dodge S."/>
            <person name="Dooley K."/>
            <person name="Dorje P."/>
            <person name="Dorjee K."/>
            <person name="Dorris L."/>
            <person name="Duffey N."/>
            <person name="Dupes A."/>
            <person name="Elkins T."/>
            <person name="Engels R."/>
            <person name="Erickson J."/>
            <person name="Farina A."/>
            <person name="Faro S."/>
            <person name="Ferreira P."/>
            <person name="Fischer H."/>
            <person name="Fitzgerald M."/>
            <person name="Foley K."/>
            <person name="Gage D."/>
            <person name="Galagan J."/>
            <person name="Gearin G."/>
            <person name="Gnerre S."/>
            <person name="Gnirke A."/>
            <person name="Goyette A."/>
            <person name="Graham J."/>
            <person name="Grandbois E."/>
            <person name="Gyaltsen K."/>
            <person name="Hafez N."/>
            <person name="Hagopian D."/>
            <person name="Hagos B."/>
            <person name="Hall J."/>
            <person name="Hatcher B."/>
            <person name="Heller A."/>
            <person name="Higgins H."/>
            <person name="Honan T."/>
            <person name="Horn A."/>
            <person name="Houde N."/>
            <person name="Hughes L."/>
            <person name="Hulme W."/>
            <person name="Husby E."/>
            <person name="Iliev I."/>
            <person name="Jaffe D."/>
            <person name="Jones C."/>
            <person name="Kamal M."/>
            <person name="Kamat A."/>
            <person name="Kamvysselis M."/>
            <person name="Karlsson E."/>
            <person name="Kells C."/>
            <person name="Kieu A."/>
            <person name="Kisner P."/>
            <person name="Kodira C."/>
            <person name="Kulbokas E."/>
            <person name="Labutti K."/>
            <person name="Lama D."/>
            <person name="Landers T."/>
            <person name="Leger J."/>
            <person name="Levine S."/>
            <person name="Lewis D."/>
            <person name="Lewis T."/>
            <person name="Lindblad-toh K."/>
            <person name="Liu X."/>
            <person name="Lokyitsang T."/>
            <person name="Lokyitsang Y."/>
            <person name="Lucien O."/>
            <person name="Lui A."/>
            <person name="Ma L.J."/>
            <person name="Mabbitt R."/>
            <person name="Macdonald J."/>
            <person name="Maclean C."/>
            <person name="Major J."/>
            <person name="Manning J."/>
            <person name="Marabella R."/>
            <person name="Maru K."/>
            <person name="Matthews C."/>
            <person name="Mauceli E."/>
            <person name="Mccarthy M."/>
            <person name="Mcdonough S."/>
            <person name="Mcghee T."/>
            <person name="Meldrim J."/>
            <person name="Meneus L."/>
            <person name="Mesirov J."/>
            <person name="Mihalev A."/>
            <person name="Mihova T."/>
            <person name="Mikkelsen T."/>
            <person name="Mlenga V."/>
            <person name="Moru K."/>
            <person name="Mozes J."/>
            <person name="Mulrain L."/>
            <person name="Munson G."/>
            <person name="Naylor J."/>
            <person name="Newes C."/>
            <person name="Nguyen C."/>
            <person name="Nguyen N."/>
            <person name="Nguyen T."/>
            <person name="Nicol R."/>
            <person name="Nielsen C."/>
            <person name="Nizzari M."/>
            <person name="Norbu C."/>
            <person name="Norbu N."/>
            <person name="O'donnell P."/>
            <person name="Okoawo O."/>
            <person name="O'leary S."/>
            <person name="Omotosho B."/>
            <person name="O'neill K."/>
            <person name="Osman S."/>
            <person name="Parker S."/>
            <person name="Perrin D."/>
            <person name="Phunkhang P."/>
            <person name="Piqani B."/>
            <person name="Purcell S."/>
            <person name="Rachupka T."/>
            <person name="Ramasamy U."/>
            <person name="Rameau R."/>
            <person name="Ray V."/>
            <person name="Raymond C."/>
            <person name="Retta R."/>
            <person name="Richardson S."/>
            <person name="Rise C."/>
            <person name="Rodriguez J."/>
            <person name="Rogers J."/>
            <person name="Rogov P."/>
            <person name="Rutman M."/>
            <person name="Schupbach R."/>
            <person name="Seaman C."/>
            <person name="Settipalli S."/>
            <person name="Sharpe T."/>
            <person name="Sheridan J."/>
            <person name="Sherpa N."/>
            <person name="Shi J."/>
            <person name="Smirnov S."/>
            <person name="Smith C."/>
            <person name="Sougnez C."/>
            <person name="Spencer B."/>
            <person name="Stalker J."/>
            <person name="Stange-thomann N."/>
            <person name="Stavropoulos S."/>
            <person name="Stetson K."/>
            <person name="Stone C."/>
            <person name="Stone S."/>
            <person name="Stubbs M."/>
            <person name="Talamas J."/>
            <person name="Tchuinga P."/>
            <person name="Tenzing P."/>
            <person name="Tesfaye S."/>
            <person name="Theodore J."/>
            <person name="Thoulutsang Y."/>
            <person name="Topham K."/>
            <person name="Towey S."/>
            <person name="Tsamla T."/>
            <person name="Tsomo N."/>
            <person name="Vallee D."/>
            <person name="Vassiliev H."/>
            <person name="Venkataraman V."/>
            <person name="Vinson J."/>
            <person name="Vo A."/>
            <person name="Wade C."/>
            <person name="Wang S."/>
            <person name="Wangchuk T."/>
            <person name="Wangdi T."/>
            <person name="Whittaker C."/>
            <person name="Wilkinson J."/>
            <person name="Wu Y."/>
            <person name="Wyman D."/>
            <person name="Yadav S."/>
            <person name="Yang S."/>
            <person name="Yang X."/>
            <person name="Yeager S."/>
            <person name="Yee E."/>
            <person name="Young G."/>
            <person name="Zainoun J."/>
            <person name="Zembeck L."/>
            <person name="Zimmer A."/>
            <person name="Zody M."/>
            <person name="Lander E."/>
        </authorList>
    </citation>
    <scope>NUCLEOTIDE SEQUENCE [LARGE SCALE GENOMIC DNA]</scope>
</reference>
<dbReference type="PANTHER" id="PTHR23058">
    <property type="entry name" value="PEROXISOMAL MEMBRANE PROTEIN PEX14"/>
    <property type="match status" value="1"/>
</dbReference>
<evidence type="ECO:0000256" key="9">
    <source>
        <dbReference type="ARBA" id="ARBA00046271"/>
    </source>
</evidence>
<evidence type="ECO:0000256" key="10">
    <source>
        <dbReference type="RuleBase" id="RU367032"/>
    </source>
</evidence>
<evidence type="ECO:0000256" key="3">
    <source>
        <dbReference type="ARBA" id="ARBA00022927"/>
    </source>
</evidence>
<keyword evidence="6 10" id="KW-0576">Peroxisome</keyword>
<feature type="compositionally biased region" description="Polar residues" evidence="11">
    <location>
        <begin position="287"/>
        <end position="311"/>
    </location>
</feature>
<evidence type="ECO:0000256" key="5">
    <source>
        <dbReference type="ARBA" id="ARBA00023136"/>
    </source>
</evidence>
<dbReference type="GO" id="GO:1990429">
    <property type="term" value="C:peroxisomal importomer complex"/>
    <property type="evidence" value="ECO:0007669"/>
    <property type="project" value="TreeGrafter"/>
</dbReference>
<keyword evidence="4" id="KW-0811">Translocation</keyword>
<feature type="region of interest" description="Disordered" evidence="11">
    <location>
        <begin position="219"/>
        <end position="318"/>
    </location>
</feature>
<dbReference type="OMA" id="AARKFML"/>
<sequence length="318" mass="35426">MSDQNGEIPADVPVLGSAVPREDLIDKAVKFLQNSQTRSSSIELKKKFLASKGLTDQEIEEAISRSNVTQQYQVTSHTLPPVNHPVSKWKTLRDYSSMAILIGGFAYAIYKLYKNYIEPVFLKHHTEQKDQIGDLENGVKELNSEVTKSLKSLETVMVEVRNEVRDHADIMERVSTQLARTKTVHDGTSEIAIRELQSQISSLKGLLLNSKQFPAAPVIPSWQIKSKPPPERKSDPENPNNPTTSEIGTKPDPNDNVITEETSYGFNSSDSYNPLNKQINGEAMLTPNPTSLNGDFQSPNPNLTVTSSHPQEMNELDQ</sequence>
<dbReference type="InterPro" id="IPR025655">
    <property type="entry name" value="PEX14"/>
</dbReference>
<keyword evidence="14" id="KW-1185">Reference proteome</keyword>
<dbReference type="InParanoid" id="H2ZD73"/>
<keyword evidence="3 10" id="KW-0653">Protein transport</keyword>
<feature type="compositionally biased region" description="Polar residues" evidence="11">
    <location>
        <begin position="237"/>
        <end position="247"/>
    </location>
</feature>
<dbReference type="GeneTree" id="ENSGT00390000015047"/>
<dbReference type="GO" id="GO:0016560">
    <property type="term" value="P:protein import into peroxisome matrix, docking"/>
    <property type="evidence" value="ECO:0007669"/>
    <property type="project" value="UniProtKB-UniRule"/>
</dbReference>
<dbReference type="GO" id="GO:0005778">
    <property type="term" value="C:peroxisomal membrane"/>
    <property type="evidence" value="ECO:0007669"/>
    <property type="project" value="UniProtKB-SubCell"/>
</dbReference>
<dbReference type="PANTHER" id="PTHR23058:SF0">
    <property type="entry name" value="PEROXISOMAL MEMBRANE PROTEIN PEX14"/>
    <property type="match status" value="1"/>
</dbReference>
<comment type="subcellular location">
    <subcellularLocation>
        <location evidence="9 10">Peroxisome membrane</location>
    </subcellularLocation>
</comment>
<dbReference type="Proteomes" id="UP000007875">
    <property type="component" value="Unassembled WGS sequence"/>
</dbReference>
<dbReference type="GO" id="GO:0005102">
    <property type="term" value="F:signaling receptor binding"/>
    <property type="evidence" value="ECO:0007669"/>
    <property type="project" value="TreeGrafter"/>
</dbReference>
<dbReference type="eggNOG" id="KOG2629">
    <property type="taxonomic scope" value="Eukaryota"/>
</dbReference>
<evidence type="ECO:0000256" key="4">
    <source>
        <dbReference type="ARBA" id="ARBA00023010"/>
    </source>
</evidence>
<feature type="compositionally biased region" description="Polar residues" evidence="11">
    <location>
        <begin position="256"/>
        <end position="279"/>
    </location>
</feature>
<protein>
    <recommendedName>
        <fullName evidence="7 10">Peroxisomal membrane protein PEX14</fullName>
    </recommendedName>
    <alternativeName>
        <fullName evidence="8 10">Peroxin-14</fullName>
    </alternativeName>
</protein>
<dbReference type="STRING" id="51511.ENSCSAVP00000015539"/>
<evidence type="ECO:0000313" key="13">
    <source>
        <dbReference type="Ensembl" id="ENSCSAVP00000015539.1"/>
    </source>
</evidence>
<evidence type="ECO:0000256" key="8">
    <source>
        <dbReference type="ARBA" id="ARBA00029691"/>
    </source>
</evidence>
<dbReference type="Pfam" id="PF04695">
    <property type="entry name" value="Pex14_N"/>
    <property type="match status" value="1"/>
</dbReference>
<proteinExistence type="inferred from homology"/>
<evidence type="ECO:0000256" key="11">
    <source>
        <dbReference type="SAM" id="MobiDB-lite"/>
    </source>
</evidence>
<reference evidence="13" key="2">
    <citation type="submission" date="2025-08" db="UniProtKB">
        <authorList>
            <consortium name="Ensembl"/>
        </authorList>
    </citation>
    <scope>IDENTIFICATION</scope>
</reference>